<dbReference type="AlphaFoldDB" id="A0A3N1MEZ1"/>
<gene>
    <name evidence="2" type="ORF">EDC65_1056</name>
</gene>
<accession>A0A3N1MEZ1</accession>
<dbReference type="Pfam" id="PF03061">
    <property type="entry name" value="4HBT"/>
    <property type="match status" value="1"/>
</dbReference>
<dbReference type="GO" id="GO:0016790">
    <property type="term" value="F:thiolester hydrolase activity"/>
    <property type="evidence" value="ECO:0007669"/>
    <property type="project" value="UniProtKB-ARBA"/>
</dbReference>
<sequence length="139" mass="15439">MSAIEVPPGFEVMSPRADRYSANLGPFYRKEESEGRWVFGFRAEQRHLNNNQVVHGGCLMSFADEMLGISVHFAAGRKRCATISLNNEFVTAAKEGDWILGTPELVRVTRSVVFIRGTLTVGDKTILVSSGIWKLLGQH</sequence>
<evidence type="ECO:0000313" key="2">
    <source>
        <dbReference type="EMBL" id="ROQ01869.1"/>
    </source>
</evidence>
<dbReference type="InterPro" id="IPR006683">
    <property type="entry name" value="Thioestr_dom"/>
</dbReference>
<evidence type="ECO:0000259" key="1">
    <source>
        <dbReference type="Pfam" id="PF03061"/>
    </source>
</evidence>
<dbReference type="PANTHER" id="PTHR43240">
    <property type="entry name" value="1,4-DIHYDROXY-2-NAPHTHOYL-COA THIOESTERASE 1"/>
    <property type="match status" value="1"/>
</dbReference>
<feature type="domain" description="Thioesterase" evidence="1">
    <location>
        <begin position="52"/>
        <end position="123"/>
    </location>
</feature>
<dbReference type="RefSeq" id="WP_170216340.1">
    <property type="nucleotide sequence ID" value="NZ_AP019700.1"/>
</dbReference>
<dbReference type="EMBL" id="RJKX01000011">
    <property type="protein sequence ID" value="ROQ01869.1"/>
    <property type="molecule type" value="Genomic_DNA"/>
</dbReference>
<reference evidence="2 3" key="1">
    <citation type="submission" date="2018-11" db="EMBL/GenBank/DDBJ databases">
        <title>Genomic Encyclopedia of Type Strains, Phase IV (KMG-IV): sequencing the most valuable type-strain genomes for metagenomic binning, comparative biology and taxonomic classification.</title>
        <authorList>
            <person name="Goeker M."/>
        </authorList>
    </citation>
    <scope>NUCLEOTIDE SEQUENCE [LARGE SCALE GENOMIC DNA]</scope>
    <source>
        <strain evidence="2 3">DSM 5900</strain>
    </source>
</reference>
<evidence type="ECO:0000313" key="3">
    <source>
        <dbReference type="Proteomes" id="UP000278222"/>
    </source>
</evidence>
<dbReference type="PANTHER" id="PTHR43240:SF20">
    <property type="entry name" value="MEDIUM_LONG-CHAIN ACYL-COA THIOESTERASE YIGI"/>
    <property type="match status" value="1"/>
</dbReference>
<organism evidence="2 3">
    <name type="scientific">Stella humosa</name>
    <dbReference type="NCBI Taxonomy" id="94"/>
    <lineage>
        <taxon>Bacteria</taxon>
        <taxon>Pseudomonadati</taxon>
        <taxon>Pseudomonadota</taxon>
        <taxon>Alphaproteobacteria</taxon>
        <taxon>Rhodospirillales</taxon>
        <taxon>Stellaceae</taxon>
        <taxon>Stella</taxon>
    </lineage>
</organism>
<dbReference type="SUPFAM" id="SSF54637">
    <property type="entry name" value="Thioesterase/thiol ester dehydrase-isomerase"/>
    <property type="match status" value="1"/>
</dbReference>
<dbReference type="CDD" id="cd03443">
    <property type="entry name" value="PaaI_thioesterase"/>
    <property type="match status" value="1"/>
</dbReference>
<dbReference type="Gene3D" id="3.10.129.10">
    <property type="entry name" value="Hotdog Thioesterase"/>
    <property type="match status" value="1"/>
</dbReference>
<dbReference type="InterPro" id="IPR029069">
    <property type="entry name" value="HotDog_dom_sf"/>
</dbReference>
<name>A0A3N1MEZ1_9PROT</name>
<protein>
    <submittedName>
        <fullName evidence="2">Uncharacterized protein (TIGR00369 family)</fullName>
    </submittedName>
</protein>
<comment type="caution">
    <text evidence="2">The sequence shown here is derived from an EMBL/GenBank/DDBJ whole genome shotgun (WGS) entry which is preliminary data.</text>
</comment>
<dbReference type="Proteomes" id="UP000278222">
    <property type="component" value="Unassembled WGS sequence"/>
</dbReference>
<keyword evidence="3" id="KW-1185">Reference proteome</keyword>
<proteinExistence type="predicted"/>